<accession>A0A0F9NXY4</accession>
<proteinExistence type="predicted"/>
<comment type="caution">
    <text evidence="1">The sequence shown here is derived from an EMBL/GenBank/DDBJ whole genome shotgun (WGS) entry which is preliminary data.</text>
</comment>
<gene>
    <name evidence="1" type="ORF">LCGC14_1205390</name>
</gene>
<evidence type="ECO:0000313" key="1">
    <source>
        <dbReference type="EMBL" id="KKM93745.1"/>
    </source>
</evidence>
<dbReference type="EMBL" id="LAZR01006227">
    <property type="protein sequence ID" value="KKM93745.1"/>
    <property type="molecule type" value="Genomic_DNA"/>
</dbReference>
<protein>
    <submittedName>
        <fullName evidence="1">Uncharacterized protein</fullName>
    </submittedName>
</protein>
<sequence>MKTDKQKSEFILMWKPLDLKWCGSEAEPIFIDNLNDLIASELTSFLDFLLKNGYCDTDVYSEPPSAIDRYMHPSLKK</sequence>
<name>A0A0F9NXY4_9ZZZZ</name>
<organism evidence="1">
    <name type="scientific">marine sediment metagenome</name>
    <dbReference type="NCBI Taxonomy" id="412755"/>
    <lineage>
        <taxon>unclassified sequences</taxon>
        <taxon>metagenomes</taxon>
        <taxon>ecological metagenomes</taxon>
    </lineage>
</organism>
<reference evidence="1" key="1">
    <citation type="journal article" date="2015" name="Nature">
        <title>Complex archaea that bridge the gap between prokaryotes and eukaryotes.</title>
        <authorList>
            <person name="Spang A."/>
            <person name="Saw J.H."/>
            <person name="Jorgensen S.L."/>
            <person name="Zaremba-Niedzwiedzka K."/>
            <person name="Martijn J."/>
            <person name="Lind A.E."/>
            <person name="van Eijk R."/>
            <person name="Schleper C."/>
            <person name="Guy L."/>
            <person name="Ettema T.J."/>
        </authorList>
    </citation>
    <scope>NUCLEOTIDE SEQUENCE</scope>
</reference>
<dbReference type="AlphaFoldDB" id="A0A0F9NXY4"/>